<keyword evidence="2" id="KW-1185">Reference proteome</keyword>
<organism evidence="1 2">
    <name type="scientific">Fonsecaea erecta</name>
    <dbReference type="NCBI Taxonomy" id="1367422"/>
    <lineage>
        <taxon>Eukaryota</taxon>
        <taxon>Fungi</taxon>
        <taxon>Dikarya</taxon>
        <taxon>Ascomycota</taxon>
        <taxon>Pezizomycotina</taxon>
        <taxon>Eurotiomycetes</taxon>
        <taxon>Chaetothyriomycetidae</taxon>
        <taxon>Chaetothyriales</taxon>
        <taxon>Herpotrichiellaceae</taxon>
        <taxon>Fonsecaea</taxon>
    </lineage>
</organism>
<dbReference type="STRING" id="1367422.A0A178ZTI7"/>
<dbReference type="PANTHER" id="PTHR28181:SF1">
    <property type="entry name" value="COLD TOLERANCE PROTEIN 1"/>
    <property type="match status" value="1"/>
</dbReference>
<dbReference type="AlphaFoldDB" id="A0A178ZTI7"/>
<dbReference type="Proteomes" id="UP000078343">
    <property type="component" value="Unassembled WGS sequence"/>
</dbReference>
<dbReference type="OrthoDB" id="10255128at2759"/>
<dbReference type="RefSeq" id="XP_018696143.1">
    <property type="nucleotide sequence ID" value="XM_018833519.1"/>
</dbReference>
<proteinExistence type="predicted"/>
<dbReference type="EMBL" id="LVYI01000002">
    <property type="protein sequence ID" value="OAP62776.1"/>
    <property type="molecule type" value="Genomic_DNA"/>
</dbReference>
<evidence type="ECO:0008006" key="3">
    <source>
        <dbReference type="Google" id="ProtNLM"/>
    </source>
</evidence>
<accession>A0A178ZTI7</accession>
<dbReference type="InterPro" id="IPR036412">
    <property type="entry name" value="HAD-like_sf"/>
</dbReference>
<evidence type="ECO:0000313" key="2">
    <source>
        <dbReference type="Proteomes" id="UP000078343"/>
    </source>
</evidence>
<protein>
    <recommendedName>
        <fullName evidence="3">Haloacid dehalogenase-like hydrolase</fullName>
    </recommendedName>
</protein>
<dbReference type="PANTHER" id="PTHR28181">
    <property type="entry name" value="UPF0655 PROTEIN YCR015C"/>
    <property type="match status" value="1"/>
</dbReference>
<evidence type="ECO:0000313" key="1">
    <source>
        <dbReference type="EMBL" id="OAP62776.1"/>
    </source>
</evidence>
<gene>
    <name evidence="1" type="ORF">AYL99_02003</name>
</gene>
<sequence>MKQQQKPLRIVLDWDGTLTRRDTLHVLAAIGYSTRNNNRHRRSLTPWDQIVQAYMSDYKQHRDSYRPARPERRTVAQESAWLASLKDVELRSLQRVQDAGIFSDVTKQDIWTAAEDAVRDNEVELREGWKDLLSLASHATNETAEVARPPVPVSILSVNWSAAFIRACLSAALADDNSPLKGTVDSISILANRLACEVERPGDDGLDFVSIRTSADKLDALARLRRDGGTGDILYVGDSSTDFDCIVAADVGVCMRDEPMGSGQSELKETLERVGVAVLRLDFDRWAKYSKSIPGQGGSMESNQSVVWWVTHLREVASFVERYNAVD</sequence>
<dbReference type="InterPro" id="IPR050849">
    <property type="entry name" value="HAD-like_hydrolase_phosphatase"/>
</dbReference>
<name>A0A178ZTI7_9EURO</name>
<dbReference type="Gene3D" id="3.40.50.1000">
    <property type="entry name" value="HAD superfamily/HAD-like"/>
    <property type="match status" value="1"/>
</dbReference>
<reference evidence="1 2" key="1">
    <citation type="submission" date="2016-04" db="EMBL/GenBank/DDBJ databases">
        <title>Draft genome of Fonsecaea erecta CBS 125763.</title>
        <authorList>
            <person name="Weiss V.A."/>
            <person name="Vicente V.A."/>
            <person name="Raittz R.T."/>
            <person name="Moreno L.F."/>
            <person name="De Souza E.M."/>
            <person name="Pedrosa F.O."/>
            <person name="Steffens M.B."/>
            <person name="Faoro H."/>
            <person name="Tadra-Sfeir M.Z."/>
            <person name="Najafzadeh M.J."/>
            <person name="Felipe M.S."/>
            <person name="Teixeira M."/>
            <person name="Sun J."/>
            <person name="Xi L."/>
            <person name="Gomes R."/>
            <person name="De Azevedo C.M."/>
            <person name="Salgado C.G."/>
            <person name="Da Silva M.B."/>
            <person name="Nascimento M.F."/>
            <person name="Queiroz-Telles F."/>
            <person name="Attili D.S."/>
            <person name="Gorbushina A."/>
        </authorList>
    </citation>
    <scope>NUCLEOTIDE SEQUENCE [LARGE SCALE GENOMIC DNA]</scope>
    <source>
        <strain evidence="1 2">CBS 125763</strain>
    </source>
</reference>
<dbReference type="SUPFAM" id="SSF56784">
    <property type="entry name" value="HAD-like"/>
    <property type="match status" value="1"/>
</dbReference>
<dbReference type="InterPro" id="IPR023214">
    <property type="entry name" value="HAD_sf"/>
</dbReference>
<comment type="caution">
    <text evidence="1">The sequence shown here is derived from an EMBL/GenBank/DDBJ whole genome shotgun (WGS) entry which is preliminary data.</text>
</comment>
<dbReference type="GeneID" id="30006173"/>